<dbReference type="Pfam" id="PF00950">
    <property type="entry name" value="ABC-3"/>
    <property type="match status" value="1"/>
</dbReference>
<evidence type="ECO:0000313" key="9">
    <source>
        <dbReference type="Proteomes" id="UP000014387"/>
    </source>
</evidence>
<proteinExistence type="inferred from homology"/>
<feature type="transmembrane region" description="Helical" evidence="7">
    <location>
        <begin position="193"/>
        <end position="211"/>
    </location>
</feature>
<feature type="transmembrane region" description="Helical" evidence="7">
    <location>
        <begin position="137"/>
        <end position="157"/>
    </location>
</feature>
<keyword evidence="3 6" id="KW-0812">Transmembrane</keyword>
<feature type="transmembrane region" description="Helical" evidence="7">
    <location>
        <begin position="223"/>
        <end position="246"/>
    </location>
</feature>
<sequence>MNPIEFFADLANPQLAFLSRALLMAILSAVLCGIVGSHIVVRGLSFVGDALSHAVFPGIAVAFATGTSTLLGGAVVGVIVALLIALFSRRKTVGEDSIIGILFAAAFSVGLVIVSRMPTYTGSLESLLFGSLTGVTGADLLTVAISAALILTVLAIFHRGIVAVSFDREYAQTLGYCTGLIDVVLYVATALAVVVSVSTVGNILVLALLVGPPATARLLTSRIAAMMALSAVLGTTAALVGLWVSWSWLVPTGAALVLAITAQFVLVWILQSRRNVHAGFKAVQSRLFKSSNAQKISEAVAR</sequence>
<feature type="transmembrane region" description="Helical" evidence="7">
    <location>
        <begin position="98"/>
        <end position="117"/>
    </location>
</feature>
<comment type="subcellular location">
    <subcellularLocation>
        <location evidence="6">Cell membrane</location>
        <topology evidence="6">Multi-pass membrane protein</topology>
    </subcellularLocation>
    <subcellularLocation>
        <location evidence="1">Membrane</location>
        <topology evidence="1">Multi-pass membrane protein</topology>
    </subcellularLocation>
</comment>
<comment type="caution">
    <text evidence="8">The sequence shown here is derived from an EMBL/GenBank/DDBJ whole genome shotgun (WGS) entry which is preliminary data.</text>
</comment>
<keyword evidence="4 7" id="KW-1133">Transmembrane helix</keyword>
<gene>
    <name evidence="8" type="ORF">HMPREF9238_01590</name>
</gene>
<dbReference type="OrthoDB" id="1016457at2"/>
<dbReference type="InterPro" id="IPR037294">
    <property type="entry name" value="ABC_BtuC-like"/>
</dbReference>
<dbReference type="GO" id="GO:0010043">
    <property type="term" value="P:response to zinc ion"/>
    <property type="evidence" value="ECO:0007669"/>
    <property type="project" value="TreeGrafter"/>
</dbReference>
<dbReference type="PANTHER" id="PTHR30477">
    <property type="entry name" value="ABC-TRANSPORTER METAL-BINDING PROTEIN"/>
    <property type="match status" value="1"/>
</dbReference>
<dbReference type="AlphaFoldDB" id="A0A9W5RCZ6"/>
<dbReference type="PANTHER" id="PTHR30477:SF13">
    <property type="entry name" value="IRON TRANSPORT SYSTEM MEMBRANE PROTEIN HI_0360-RELATED"/>
    <property type="match status" value="1"/>
</dbReference>
<evidence type="ECO:0000256" key="7">
    <source>
        <dbReference type="SAM" id="Phobius"/>
    </source>
</evidence>
<evidence type="ECO:0000256" key="3">
    <source>
        <dbReference type="ARBA" id="ARBA00022692"/>
    </source>
</evidence>
<dbReference type="RefSeq" id="WP_016444914.1">
    <property type="nucleotide sequence ID" value="NZ_KE150267.1"/>
</dbReference>
<feature type="transmembrane region" description="Helical" evidence="7">
    <location>
        <begin position="252"/>
        <end position="270"/>
    </location>
</feature>
<dbReference type="Proteomes" id="UP000014387">
    <property type="component" value="Unassembled WGS sequence"/>
</dbReference>
<organism evidence="8 9">
    <name type="scientific">Gleimia europaea ACS-120-V-Col10b</name>
    <dbReference type="NCBI Taxonomy" id="883069"/>
    <lineage>
        <taxon>Bacteria</taxon>
        <taxon>Bacillati</taxon>
        <taxon>Actinomycetota</taxon>
        <taxon>Actinomycetes</taxon>
        <taxon>Actinomycetales</taxon>
        <taxon>Actinomycetaceae</taxon>
        <taxon>Gleimia</taxon>
    </lineage>
</organism>
<evidence type="ECO:0000256" key="5">
    <source>
        <dbReference type="ARBA" id="ARBA00023136"/>
    </source>
</evidence>
<keyword evidence="9" id="KW-1185">Reference proteome</keyword>
<evidence type="ECO:0000313" key="8">
    <source>
        <dbReference type="EMBL" id="EPD29453.1"/>
    </source>
</evidence>
<dbReference type="EMBL" id="AGWN01000003">
    <property type="protein sequence ID" value="EPD29453.1"/>
    <property type="molecule type" value="Genomic_DNA"/>
</dbReference>
<feature type="transmembrane region" description="Helical" evidence="7">
    <location>
        <begin position="61"/>
        <end position="86"/>
    </location>
</feature>
<dbReference type="NCBIfam" id="TIGR03770">
    <property type="entry name" value="anch_rpt_perm"/>
    <property type="match status" value="1"/>
</dbReference>
<dbReference type="GO" id="GO:0055085">
    <property type="term" value="P:transmembrane transport"/>
    <property type="evidence" value="ECO:0007669"/>
    <property type="project" value="InterPro"/>
</dbReference>
<keyword evidence="6" id="KW-0813">Transport</keyword>
<dbReference type="InterPro" id="IPR001626">
    <property type="entry name" value="ABC_TroCD"/>
</dbReference>
<protein>
    <submittedName>
        <fullName evidence="8">Anchored repeat-type ABC transporter, permease subunit</fullName>
    </submittedName>
</protein>
<accession>A0A9W5RCZ6</accession>
<dbReference type="Gene3D" id="1.10.3470.10">
    <property type="entry name" value="ABC transporter involved in vitamin B12 uptake, BtuC"/>
    <property type="match status" value="1"/>
</dbReference>
<reference evidence="8 9" key="1">
    <citation type="submission" date="2013-05" db="EMBL/GenBank/DDBJ databases">
        <title>The Genome Sequence of Actinomyces europaeus ACS-120-V-COL10B.</title>
        <authorList>
            <consortium name="The Broad Institute Genomics Platform"/>
            <person name="Earl A."/>
            <person name="Ward D."/>
            <person name="Feldgarden M."/>
            <person name="Gevers D."/>
            <person name="Saerens B."/>
            <person name="Vaneechoutte M."/>
            <person name="Walker B."/>
            <person name="Young S."/>
            <person name="Zeng Q."/>
            <person name="Gargeya S."/>
            <person name="Fitzgerald M."/>
            <person name="Haas B."/>
            <person name="Abouelleil A."/>
            <person name="Allen A.W."/>
            <person name="Alvarado L."/>
            <person name="Arachchi H.M."/>
            <person name="Berlin A.M."/>
            <person name="Chapman S.B."/>
            <person name="Gainer-Dewar J."/>
            <person name="Goldberg J."/>
            <person name="Griggs A."/>
            <person name="Gujja S."/>
            <person name="Hansen M."/>
            <person name="Howarth C."/>
            <person name="Imamovic A."/>
            <person name="Ireland A."/>
            <person name="Larimer J."/>
            <person name="McCowan C."/>
            <person name="Murphy C."/>
            <person name="Pearson M."/>
            <person name="Poon T.W."/>
            <person name="Priest M."/>
            <person name="Roberts A."/>
            <person name="Saif S."/>
            <person name="Shea T."/>
            <person name="Sisk P."/>
            <person name="Sykes S."/>
            <person name="Wortman J."/>
            <person name="Nusbaum C."/>
            <person name="Birren B."/>
        </authorList>
    </citation>
    <scope>NUCLEOTIDE SEQUENCE [LARGE SCALE GENOMIC DNA]</scope>
    <source>
        <strain evidence="8 9">ACS-120-V-Col10b</strain>
    </source>
</reference>
<dbReference type="InterPro" id="IPR022392">
    <property type="entry name" value="Anch_rpt-typ_ABC_trnsprt_perm"/>
</dbReference>
<comment type="similarity">
    <text evidence="2 6">Belongs to the ABC-3 integral membrane protein family.</text>
</comment>
<evidence type="ECO:0000256" key="1">
    <source>
        <dbReference type="ARBA" id="ARBA00004141"/>
    </source>
</evidence>
<evidence type="ECO:0000256" key="2">
    <source>
        <dbReference type="ARBA" id="ARBA00008034"/>
    </source>
</evidence>
<name>A0A9W5RCZ6_9ACTO</name>
<feature type="transmembrane region" description="Helical" evidence="7">
    <location>
        <begin position="21"/>
        <end position="41"/>
    </location>
</feature>
<evidence type="ECO:0000256" key="6">
    <source>
        <dbReference type="RuleBase" id="RU003943"/>
    </source>
</evidence>
<dbReference type="GO" id="GO:0043190">
    <property type="term" value="C:ATP-binding cassette (ABC) transporter complex"/>
    <property type="evidence" value="ECO:0007669"/>
    <property type="project" value="InterPro"/>
</dbReference>
<keyword evidence="5 7" id="KW-0472">Membrane</keyword>
<dbReference type="SUPFAM" id="SSF81345">
    <property type="entry name" value="ABC transporter involved in vitamin B12 uptake, BtuC"/>
    <property type="match status" value="1"/>
</dbReference>
<evidence type="ECO:0000256" key="4">
    <source>
        <dbReference type="ARBA" id="ARBA00022989"/>
    </source>
</evidence>